<organism evidence="2 3">
    <name type="scientific">Pelobates cultripes</name>
    <name type="common">Western spadefoot toad</name>
    <dbReference type="NCBI Taxonomy" id="61616"/>
    <lineage>
        <taxon>Eukaryota</taxon>
        <taxon>Metazoa</taxon>
        <taxon>Chordata</taxon>
        <taxon>Craniata</taxon>
        <taxon>Vertebrata</taxon>
        <taxon>Euteleostomi</taxon>
        <taxon>Amphibia</taxon>
        <taxon>Batrachia</taxon>
        <taxon>Anura</taxon>
        <taxon>Pelobatoidea</taxon>
        <taxon>Pelobatidae</taxon>
        <taxon>Pelobates</taxon>
    </lineage>
</organism>
<feature type="compositionally biased region" description="Low complexity" evidence="1">
    <location>
        <begin position="94"/>
        <end position="105"/>
    </location>
</feature>
<reference evidence="2" key="1">
    <citation type="submission" date="2022-03" db="EMBL/GenBank/DDBJ databases">
        <authorList>
            <person name="Alioto T."/>
            <person name="Alioto T."/>
            <person name="Gomez Garrido J."/>
        </authorList>
    </citation>
    <scope>NUCLEOTIDE SEQUENCE</scope>
</reference>
<feature type="non-terminal residue" evidence="2">
    <location>
        <position position="105"/>
    </location>
</feature>
<accession>A0AAD1SJ60</accession>
<protein>
    <submittedName>
        <fullName evidence="2">Uncharacterized protein</fullName>
    </submittedName>
</protein>
<feature type="compositionally biased region" description="Basic and acidic residues" evidence="1">
    <location>
        <begin position="21"/>
        <end position="33"/>
    </location>
</feature>
<evidence type="ECO:0000313" key="3">
    <source>
        <dbReference type="Proteomes" id="UP001295444"/>
    </source>
</evidence>
<evidence type="ECO:0000313" key="2">
    <source>
        <dbReference type="EMBL" id="CAH2300841.1"/>
    </source>
</evidence>
<dbReference type="Proteomes" id="UP001295444">
    <property type="component" value="Chromosome 06"/>
</dbReference>
<dbReference type="EMBL" id="OW240917">
    <property type="protein sequence ID" value="CAH2300841.1"/>
    <property type="molecule type" value="Genomic_DNA"/>
</dbReference>
<feature type="region of interest" description="Disordered" evidence="1">
    <location>
        <begin position="19"/>
        <end position="105"/>
    </location>
</feature>
<dbReference type="AlphaFoldDB" id="A0AAD1SJ60"/>
<sequence length="105" mass="11540">MSDNLSHSITNAILAFSHTPDFSHPKASEDRPVAHSSHKATNKTHNVGEHTSKTELMDRLCPVTTEDMGPPRKRATRRAKAEQTWKRAKALTESSDSGSDSRTSA</sequence>
<gene>
    <name evidence="2" type="ORF">PECUL_23A038362</name>
</gene>
<keyword evidence="3" id="KW-1185">Reference proteome</keyword>
<proteinExistence type="predicted"/>
<name>A0AAD1SJ60_PELCU</name>
<feature type="compositionally biased region" description="Basic and acidic residues" evidence="1">
    <location>
        <begin position="46"/>
        <end position="58"/>
    </location>
</feature>
<evidence type="ECO:0000256" key="1">
    <source>
        <dbReference type="SAM" id="MobiDB-lite"/>
    </source>
</evidence>